<protein>
    <submittedName>
        <fullName evidence="1">Uncharacterized protein</fullName>
    </submittedName>
</protein>
<dbReference type="Proteomes" id="UP000240395">
    <property type="component" value="Segment"/>
</dbReference>
<evidence type="ECO:0000313" key="1">
    <source>
        <dbReference type="EMBL" id="AUE22992.1"/>
    </source>
</evidence>
<keyword evidence="2" id="KW-1185">Reference proteome</keyword>
<accession>A0A2H4YFP2</accession>
<name>A0A2H4YFP2_9CAUD</name>
<dbReference type="EMBL" id="MG250484">
    <property type="protein sequence ID" value="AUE22992.1"/>
    <property type="molecule type" value="Genomic_DNA"/>
</dbReference>
<gene>
    <name evidence="1" type="ORF">Cf1_00119</name>
</gene>
<dbReference type="Pfam" id="PF24219">
    <property type="entry name" value="DUF7438"/>
    <property type="match status" value="1"/>
</dbReference>
<proteinExistence type="predicted"/>
<sequence length="61" mass="6927">MITKEQKEAIIDLARCWAQAESAVSWEYSSWSSSRSAKKQADEEVEEAEAKLEQYLDGIMA</sequence>
<evidence type="ECO:0000313" key="2">
    <source>
        <dbReference type="Proteomes" id="UP000240395"/>
    </source>
</evidence>
<dbReference type="InterPro" id="IPR055861">
    <property type="entry name" value="DUF7438"/>
</dbReference>
<reference evidence="1 2" key="1">
    <citation type="submission" date="2017-10" db="EMBL/GenBank/DDBJ databases">
        <title>Antibacterial composition for extension of chilled fish shelf life and decreasing of risk of food-borne infections, bacteriophage strains for its preparation.</title>
        <authorList>
            <person name="Zulkarneev E.R."/>
            <person name="Aleshkin A.V."/>
            <person name="Rubalsky O.V."/>
            <person name="Kiseleva I.A."/>
            <person name="Rubalskii E.O."/>
            <person name="Lebedev S.N."/>
        </authorList>
    </citation>
    <scope>NUCLEOTIDE SEQUENCE [LARGE SCALE GENOMIC DNA]</scope>
</reference>
<organism evidence="1 2">
    <name type="scientific">Citrobacter phage CF1 ERZ-2017</name>
    <dbReference type="NCBI Taxonomy" id="2267236"/>
    <lineage>
        <taxon>Viruses</taxon>
        <taxon>Duplodnaviria</taxon>
        <taxon>Heunggongvirae</taxon>
        <taxon>Uroviricota</taxon>
        <taxon>Caudoviricetes</taxon>
        <taxon>Pantevenvirales</taxon>
        <taxon>Straboviridae</taxon>
        <taxon>Tevenvirinae</taxon>
        <taxon>Moonvirus</taxon>
        <taxon>Moonvirus cf1</taxon>
    </lineage>
</organism>